<protein>
    <recommendedName>
        <fullName evidence="1">GH64 domain-containing protein</fullName>
    </recommendedName>
</protein>
<sequence length="382" mass="40118">MATVNIALQNQTSSSTVYAYITGQALDNNNALFLLQSDGKTYYYPTSPSSVGSALGQDCAIPLGAPGNTTTVTVPHLAGSRIWFSVDGTLTFLLNPGPALVEPSVTNPSDPNTNLSWDFCEFTFNAAELFVNISYVDFVCLPISLTLTNTSHATQYVSGMASSGLDTVCQELTAQTASDGAGWSSLIVRDPSGGNLRALSPNNGITLNSSLFNGYYQNYVNQVWSQYTSQQLSIDTQASWGTVSGHVDSSSLLDFGNGLTFTKPSAADIFSCSTGPFAVGSNIELGALIARLSAAFNRSTLLIDPVEPTASPSQYYQNATTNHYARIVHAANLDGIGYAFPYDDVTPTNGVNQSGAVQDPSPQLLTVAVGGGNASSGLTTQT</sequence>
<evidence type="ECO:0000313" key="3">
    <source>
        <dbReference type="Proteomes" id="UP000593566"/>
    </source>
</evidence>
<dbReference type="GeneID" id="59337298"/>
<dbReference type="EMBL" id="JACCJB010000005">
    <property type="protein sequence ID" value="KAF6227459.1"/>
    <property type="molecule type" value="Genomic_DNA"/>
</dbReference>
<feature type="domain" description="GH64" evidence="1">
    <location>
        <begin position="1"/>
        <end position="371"/>
    </location>
</feature>
<evidence type="ECO:0000313" key="2">
    <source>
        <dbReference type="EMBL" id="KAF6227459.1"/>
    </source>
</evidence>
<dbReference type="PANTHER" id="PTHR38165:SF1">
    <property type="entry name" value="GLUCANASE B"/>
    <property type="match status" value="1"/>
</dbReference>
<organism evidence="2 3">
    <name type="scientific">Letharia lupina</name>
    <dbReference type="NCBI Taxonomy" id="560253"/>
    <lineage>
        <taxon>Eukaryota</taxon>
        <taxon>Fungi</taxon>
        <taxon>Dikarya</taxon>
        <taxon>Ascomycota</taxon>
        <taxon>Pezizomycotina</taxon>
        <taxon>Lecanoromycetes</taxon>
        <taxon>OSLEUM clade</taxon>
        <taxon>Lecanoromycetidae</taxon>
        <taxon>Lecanorales</taxon>
        <taxon>Lecanorineae</taxon>
        <taxon>Parmeliaceae</taxon>
        <taxon>Letharia</taxon>
    </lineage>
</organism>
<dbReference type="Gene3D" id="2.60.110.10">
    <property type="entry name" value="Thaumatin"/>
    <property type="match status" value="1"/>
</dbReference>
<dbReference type="InterPro" id="IPR037398">
    <property type="entry name" value="Glyco_hydro_64_fam"/>
</dbReference>
<dbReference type="InterPro" id="IPR032477">
    <property type="entry name" value="Glyco_hydro_64"/>
</dbReference>
<keyword evidence="3" id="KW-1185">Reference proteome</keyword>
<dbReference type="PROSITE" id="PS52006">
    <property type="entry name" value="GH64"/>
    <property type="match status" value="1"/>
</dbReference>
<gene>
    <name evidence="2" type="ORF">HO133_008903</name>
</gene>
<evidence type="ECO:0000259" key="1">
    <source>
        <dbReference type="PROSITE" id="PS52006"/>
    </source>
</evidence>
<name>A0A8H6CPU2_9LECA</name>
<dbReference type="InterPro" id="IPR042517">
    <property type="entry name" value="Glyco_hydro_64_N_2"/>
</dbReference>
<comment type="caution">
    <text evidence="2">The sequence shown here is derived from an EMBL/GenBank/DDBJ whole genome shotgun (WGS) entry which is preliminary data.</text>
</comment>
<dbReference type="RefSeq" id="XP_037155767.1">
    <property type="nucleotide sequence ID" value="XM_037299766.1"/>
</dbReference>
<dbReference type="CDD" id="cd09220">
    <property type="entry name" value="GH64-GluB-like"/>
    <property type="match status" value="1"/>
</dbReference>
<dbReference type="AlphaFoldDB" id="A0A8H6CPU2"/>
<dbReference type="Proteomes" id="UP000593566">
    <property type="component" value="Unassembled WGS sequence"/>
</dbReference>
<accession>A0A8H6CPU2</accession>
<dbReference type="InterPro" id="IPR037176">
    <property type="entry name" value="Osmotin/thaumatin-like_sf"/>
</dbReference>
<dbReference type="PANTHER" id="PTHR38165">
    <property type="match status" value="1"/>
</dbReference>
<reference evidence="2 3" key="1">
    <citation type="journal article" date="2020" name="Genomics">
        <title>Complete, high-quality genomes from long-read metagenomic sequencing of two wolf lichen thalli reveals enigmatic genome architecture.</title>
        <authorList>
            <person name="McKenzie S.K."/>
            <person name="Walston R.F."/>
            <person name="Allen J.L."/>
        </authorList>
    </citation>
    <scope>NUCLEOTIDE SEQUENCE [LARGE SCALE GENOMIC DNA]</scope>
    <source>
        <strain evidence="2">WasteWater1</strain>
    </source>
</reference>
<dbReference type="Gene3D" id="3.30.920.50">
    <property type="entry name" value="Beta-1,3-glucanase, C-terminal domain"/>
    <property type="match status" value="1"/>
</dbReference>
<proteinExistence type="predicted"/>
<dbReference type="Pfam" id="PF16483">
    <property type="entry name" value="Glyco_hydro_64"/>
    <property type="match status" value="1"/>
</dbReference>